<organism evidence="2 3">
    <name type="scientific">Blyttiomyces helicus</name>
    <dbReference type="NCBI Taxonomy" id="388810"/>
    <lineage>
        <taxon>Eukaryota</taxon>
        <taxon>Fungi</taxon>
        <taxon>Fungi incertae sedis</taxon>
        <taxon>Chytridiomycota</taxon>
        <taxon>Chytridiomycota incertae sedis</taxon>
        <taxon>Chytridiomycetes</taxon>
        <taxon>Chytridiomycetes incertae sedis</taxon>
        <taxon>Blyttiomyces</taxon>
    </lineage>
</organism>
<feature type="compositionally biased region" description="Gly residues" evidence="1">
    <location>
        <begin position="97"/>
        <end position="108"/>
    </location>
</feature>
<evidence type="ECO:0000313" key="2">
    <source>
        <dbReference type="EMBL" id="RKO93531.1"/>
    </source>
</evidence>
<feature type="compositionally biased region" description="Gly residues" evidence="1">
    <location>
        <begin position="124"/>
        <end position="134"/>
    </location>
</feature>
<dbReference type="AlphaFoldDB" id="A0A4P9WKL7"/>
<dbReference type="Proteomes" id="UP000269721">
    <property type="component" value="Unassembled WGS sequence"/>
</dbReference>
<gene>
    <name evidence="2" type="ORF">BDK51DRAFT_35382</name>
</gene>
<name>A0A4P9WKL7_9FUNG</name>
<keyword evidence="3" id="KW-1185">Reference proteome</keyword>
<proteinExistence type="predicted"/>
<dbReference type="EMBL" id="KZ994204">
    <property type="protein sequence ID" value="RKO93531.1"/>
    <property type="molecule type" value="Genomic_DNA"/>
</dbReference>
<accession>A0A4P9WKL7</accession>
<sequence length="292" mass="31248">MGSDLPSLEFAIITLQGEVGWTPGKGDQIRLDQIRSDWKSRGPHTLQSFDLDPLLQGGGASRTLSNCLKAWSPERKYSRDTPRGEVRVAAWKAQGIGSGPIGSEGQIGDGVNLSGPFLGSDKSVGGGGEGGPSGGCNHRQNGSDWEWLVPATSRWGQRGKAWPPEPRPECGEAGVSSNWISSVRIGMGSEIHPSCGELAGDRTNYRLGLHAKNWNKRRSDWRGCCRVSLSGSIGLETQEPSEVLGIRGGAWLSIWNQETGLGALGLNSDQVRVGLDRFRMGPFGGGMGQVWV</sequence>
<feature type="region of interest" description="Disordered" evidence="1">
    <location>
        <begin position="97"/>
        <end position="143"/>
    </location>
</feature>
<evidence type="ECO:0000313" key="3">
    <source>
        <dbReference type="Proteomes" id="UP000269721"/>
    </source>
</evidence>
<reference evidence="3" key="1">
    <citation type="journal article" date="2018" name="Nat. Microbiol.">
        <title>Leveraging single-cell genomics to expand the fungal tree of life.</title>
        <authorList>
            <person name="Ahrendt S.R."/>
            <person name="Quandt C.A."/>
            <person name="Ciobanu D."/>
            <person name="Clum A."/>
            <person name="Salamov A."/>
            <person name="Andreopoulos B."/>
            <person name="Cheng J.F."/>
            <person name="Woyke T."/>
            <person name="Pelin A."/>
            <person name="Henrissat B."/>
            <person name="Reynolds N.K."/>
            <person name="Benny G.L."/>
            <person name="Smith M.E."/>
            <person name="James T.Y."/>
            <person name="Grigoriev I.V."/>
        </authorList>
    </citation>
    <scope>NUCLEOTIDE SEQUENCE [LARGE SCALE GENOMIC DNA]</scope>
</reference>
<protein>
    <submittedName>
        <fullName evidence="2">Uncharacterized protein</fullName>
    </submittedName>
</protein>
<evidence type="ECO:0000256" key="1">
    <source>
        <dbReference type="SAM" id="MobiDB-lite"/>
    </source>
</evidence>